<dbReference type="PANTHER" id="PTHR34473">
    <property type="entry name" value="UPF0699 TRANSMEMBRANE PROTEIN YDBS"/>
    <property type="match status" value="1"/>
</dbReference>
<evidence type="ECO:0000259" key="2">
    <source>
        <dbReference type="Pfam" id="PF03703"/>
    </source>
</evidence>
<keyword evidence="4" id="KW-1185">Reference proteome</keyword>
<reference evidence="3 4" key="1">
    <citation type="submission" date="2020-02" db="EMBL/GenBank/DDBJ databases">
        <title>Characterization of phylogenetic diversity of novel bifidobacterial species isolated in Czech ZOOs.</title>
        <authorList>
            <person name="Lugli G.A."/>
            <person name="Vera N.B."/>
            <person name="Ventura M."/>
        </authorList>
    </citation>
    <scope>NUCLEOTIDE SEQUENCE [LARGE SCALE GENOMIC DNA]</scope>
    <source>
        <strain evidence="3 4">DSM 109958</strain>
    </source>
</reference>
<protein>
    <submittedName>
        <fullName evidence="3">Bacterial PH domain-containing protein</fullName>
    </submittedName>
</protein>
<dbReference type="Pfam" id="PF03703">
    <property type="entry name" value="bPH_2"/>
    <property type="match status" value="1"/>
</dbReference>
<sequence>MSSIAPGLSTGVYRWEEGHDTADMVGGMGNEYGSSAADAGGTATERDDDARRGDAAWHALPRRVTRVWTADAVIESLIVWAVCGAVAAIGMAYDWWGAWPWPAIALGLVVAYGVAGLAAQPLRNRYAYAFSRFSIGERDLRIRKGWLFRSTTVVPFNRIQHVDARQNPVLRHYGLTAVTVHTAVGAHTIEALDTAEAERVTDLITRRVARSREDL</sequence>
<dbReference type="EMBL" id="JAAIIH010000001">
    <property type="protein sequence ID" value="NMM99643.1"/>
    <property type="molecule type" value="Genomic_DNA"/>
</dbReference>
<dbReference type="Proteomes" id="UP000588277">
    <property type="component" value="Unassembled WGS sequence"/>
</dbReference>
<dbReference type="InterPro" id="IPR005182">
    <property type="entry name" value="YdbS-like_PH"/>
</dbReference>
<proteinExistence type="predicted"/>
<evidence type="ECO:0000256" key="1">
    <source>
        <dbReference type="SAM" id="Phobius"/>
    </source>
</evidence>
<dbReference type="AlphaFoldDB" id="A0A7Y0F0K6"/>
<evidence type="ECO:0000313" key="3">
    <source>
        <dbReference type="EMBL" id="NMM99643.1"/>
    </source>
</evidence>
<dbReference type="PANTHER" id="PTHR34473:SF3">
    <property type="entry name" value="TRANSMEMBRANE PROTEIN-RELATED"/>
    <property type="match status" value="1"/>
</dbReference>
<accession>A0A7Y0F0K6</accession>
<organism evidence="3 4">
    <name type="scientific">Bifidobacterium moraviense</name>
    <dbReference type="NCBI Taxonomy" id="2675323"/>
    <lineage>
        <taxon>Bacteria</taxon>
        <taxon>Bacillati</taxon>
        <taxon>Actinomycetota</taxon>
        <taxon>Actinomycetes</taxon>
        <taxon>Bifidobacteriales</taxon>
        <taxon>Bifidobacteriaceae</taxon>
        <taxon>Bifidobacterium</taxon>
    </lineage>
</organism>
<feature type="transmembrane region" description="Helical" evidence="1">
    <location>
        <begin position="99"/>
        <end position="119"/>
    </location>
</feature>
<evidence type="ECO:0000313" key="4">
    <source>
        <dbReference type="Proteomes" id="UP000588277"/>
    </source>
</evidence>
<gene>
    <name evidence="3" type="ORF">G1C96_0221</name>
</gene>
<feature type="transmembrane region" description="Helical" evidence="1">
    <location>
        <begin position="72"/>
        <end position="93"/>
    </location>
</feature>
<comment type="caution">
    <text evidence="3">The sequence shown here is derived from an EMBL/GenBank/DDBJ whole genome shotgun (WGS) entry which is preliminary data.</text>
</comment>
<keyword evidence="1" id="KW-1133">Transmembrane helix</keyword>
<feature type="domain" description="YdbS-like PH" evidence="2">
    <location>
        <begin position="128"/>
        <end position="204"/>
    </location>
</feature>
<keyword evidence="1" id="KW-0472">Membrane</keyword>
<name>A0A7Y0F0K6_9BIFI</name>
<keyword evidence="1" id="KW-0812">Transmembrane</keyword>